<evidence type="ECO:0000313" key="1">
    <source>
        <dbReference type="EMBL" id="AAS96175.1"/>
    </source>
</evidence>
<organism evidence="1 2">
    <name type="scientific">Nitratidesulfovibrio vulgaris (strain ATCC 29579 / DSM 644 / CCUG 34227 / NCIMB 8303 / VKM B-1760 / Hildenborough)</name>
    <name type="common">Desulfovibrio vulgaris</name>
    <dbReference type="NCBI Taxonomy" id="882"/>
    <lineage>
        <taxon>Bacteria</taxon>
        <taxon>Pseudomonadati</taxon>
        <taxon>Thermodesulfobacteriota</taxon>
        <taxon>Desulfovibrionia</taxon>
        <taxon>Desulfovibrionales</taxon>
        <taxon>Desulfovibrionaceae</taxon>
        <taxon>Nitratidesulfovibrio</taxon>
    </lineage>
</organism>
<dbReference type="PATRIC" id="fig|882.5.peg.1568"/>
<name>Q72BD8_NITV2</name>
<dbReference type="KEGG" id="dvu:DVU_1698"/>
<reference evidence="1 2" key="1">
    <citation type="journal article" date="2004" name="Nat. Biotechnol.">
        <title>The genome sequence of the anaerobic, sulfate-reducing bacterium Desulfovibrio vulgaris Hildenborough.</title>
        <authorList>
            <person name="Heidelberg J.F."/>
            <person name="Seshadri R."/>
            <person name="Haveman S.A."/>
            <person name="Hemme C.L."/>
            <person name="Paulsen I.T."/>
            <person name="Kolonay J.F."/>
            <person name="Eisen J.A."/>
            <person name="Ward N."/>
            <person name="Methe B."/>
            <person name="Brinkac L.M."/>
            <person name="Daugherty S.C."/>
            <person name="Deboy R.T."/>
            <person name="Dodson R.J."/>
            <person name="Durkin A.S."/>
            <person name="Madupu R."/>
            <person name="Nelson W.C."/>
            <person name="Sullivan S.A."/>
            <person name="Fouts D."/>
            <person name="Haft D.H."/>
            <person name="Selengut J."/>
            <person name="Peterson J.D."/>
            <person name="Davidsen T.M."/>
            <person name="Zafar N."/>
            <person name="Zhou L."/>
            <person name="Radune D."/>
            <person name="Dimitrov G."/>
            <person name="Hance M."/>
            <person name="Tran K."/>
            <person name="Khouri H."/>
            <person name="Gill J."/>
            <person name="Utterback T.R."/>
            <person name="Feldblyum T.V."/>
            <person name="Wall J.D."/>
            <person name="Voordouw G."/>
            <person name="Fraser C.M."/>
        </authorList>
    </citation>
    <scope>NUCLEOTIDE SEQUENCE [LARGE SCALE GENOMIC DNA]</scope>
    <source>
        <strain evidence="2">ATCC 29579 / DSM 644 / NCIMB 8303 / VKM B-1760 / Hildenborough</strain>
    </source>
</reference>
<protein>
    <submittedName>
        <fullName evidence="1">Uncharacterized protein</fullName>
    </submittedName>
</protein>
<evidence type="ECO:0000313" key="2">
    <source>
        <dbReference type="Proteomes" id="UP000002194"/>
    </source>
</evidence>
<accession>Q72BD8</accession>
<dbReference type="AlphaFoldDB" id="Q72BD8"/>
<keyword evidence="2" id="KW-1185">Reference proteome</keyword>
<sequence>MRYHRARARCHPLHNPSLHCLCEAMSLLKVRCRPHYGGALRSRFRPWRLSWVTWAWRWRPLCLVGISVTSSPHAAFRTVFEPVSKVTLGFAKAVRTAHEYGLDDAQAQARLAGSVADIISLWVHVPASRVTRDFIRGYEQFETGEGNFLSPIAPRPKSLSR</sequence>
<dbReference type="Proteomes" id="UP000002194">
    <property type="component" value="Chromosome"/>
</dbReference>
<gene>
    <name evidence="1" type="ordered locus">DVU_1698</name>
</gene>
<dbReference type="EnsemblBacteria" id="AAS96175">
    <property type="protein sequence ID" value="AAS96175"/>
    <property type="gene ID" value="DVU_1698"/>
</dbReference>
<dbReference type="HOGENOM" id="CLU_1641074_0_0_7"/>
<dbReference type="PaxDb" id="882-DVU_1698"/>
<proteinExistence type="predicted"/>
<dbReference type="EMBL" id="AE017285">
    <property type="protein sequence ID" value="AAS96175.1"/>
    <property type="molecule type" value="Genomic_DNA"/>
</dbReference>